<evidence type="ECO:0000259" key="1">
    <source>
        <dbReference type="PROSITE" id="PS50994"/>
    </source>
</evidence>
<dbReference type="InterPro" id="IPR036397">
    <property type="entry name" value="RNaseH_sf"/>
</dbReference>
<protein>
    <submittedName>
        <fullName evidence="2">Mobile element protein</fullName>
    </submittedName>
</protein>
<dbReference type="GO" id="GO:0015074">
    <property type="term" value="P:DNA integration"/>
    <property type="evidence" value="ECO:0007669"/>
    <property type="project" value="InterPro"/>
</dbReference>
<comment type="caution">
    <text evidence="2">The sequence shown here is derived from an EMBL/GenBank/DDBJ whole genome shotgun (WGS) entry which is preliminary data.</text>
</comment>
<dbReference type="AlphaFoldDB" id="A0A0B8QK28"/>
<reference evidence="2 3" key="2">
    <citation type="submission" date="2015-01" db="EMBL/GenBank/DDBJ databases">
        <authorList>
            <consortium name="NBRP consortium"/>
            <person name="Sawabe T."/>
            <person name="Meirelles P."/>
            <person name="Feng G."/>
            <person name="Sayaka M."/>
            <person name="Hattori M."/>
            <person name="Ohkuma M."/>
        </authorList>
    </citation>
    <scope>NUCLEOTIDE SEQUENCE [LARGE SCALE GENOMIC DNA]</scope>
    <source>
        <strain evidence="3">JCM 19241</strain>
    </source>
</reference>
<dbReference type="SUPFAM" id="SSF53098">
    <property type="entry name" value="Ribonuclease H-like"/>
    <property type="match status" value="1"/>
</dbReference>
<dbReference type="EMBL" id="BBSC01000026">
    <property type="protein sequence ID" value="GAM78891.1"/>
    <property type="molecule type" value="Genomic_DNA"/>
</dbReference>
<dbReference type="NCBIfam" id="NF033516">
    <property type="entry name" value="transpos_IS3"/>
    <property type="match status" value="1"/>
</dbReference>
<evidence type="ECO:0000313" key="3">
    <source>
        <dbReference type="Proteomes" id="UP000031666"/>
    </source>
</evidence>
<dbReference type="Pfam" id="PF00665">
    <property type="entry name" value="rve"/>
    <property type="match status" value="1"/>
</dbReference>
<dbReference type="InterPro" id="IPR050900">
    <property type="entry name" value="Transposase_IS3/IS150/IS904"/>
</dbReference>
<dbReference type="Gene3D" id="3.30.420.10">
    <property type="entry name" value="Ribonuclease H-like superfamily/Ribonuclease H"/>
    <property type="match status" value="1"/>
</dbReference>
<dbReference type="InterPro" id="IPR001584">
    <property type="entry name" value="Integrase_cat-core"/>
</dbReference>
<dbReference type="STRING" id="1481914.JCM19241_4322"/>
<proteinExistence type="predicted"/>
<name>A0A0B8QK28_9VIBR</name>
<organism evidence="2 3">
    <name type="scientific">Vibrio ishigakensis</name>
    <dbReference type="NCBI Taxonomy" id="1481914"/>
    <lineage>
        <taxon>Bacteria</taxon>
        <taxon>Pseudomonadati</taxon>
        <taxon>Pseudomonadota</taxon>
        <taxon>Gammaproteobacteria</taxon>
        <taxon>Vibrionales</taxon>
        <taxon>Vibrionaceae</taxon>
        <taxon>Vibrio</taxon>
    </lineage>
</organism>
<evidence type="ECO:0000313" key="2">
    <source>
        <dbReference type="EMBL" id="GAM78891.1"/>
    </source>
</evidence>
<reference evidence="2 3" key="1">
    <citation type="submission" date="2015-01" db="EMBL/GenBank/DDBJ databases">
        <title>Vibrio sp. C94 JCM 19241 whole genome shotgun sequence.</title>
        <authorList>
            <person name="Sawabe T."/>
            <person name="Meirelles P."/>
            <person name="Feng G."/>
            <person name="Sayaka M."/>
            <person name="Hattori M."/>
            <person name="Ohkuma M."/>
        </authorList>
    </citation>
    <scope>NUCLEOTIDE SEQUENCE [LARGE SCALE GENOMIC DNA]</scope>
    <source>
        <strain evidence="3">JCM 19241</strain>
    </source>
</reference>
<dbReference type="InterPro" id="IPR048020">
    <property type="entry name" value="Transpos_IS3"/>
</dbReference>
<dbReference type="Proteomes" id="UP000031666">
    <property type="component" value="Unassembled WGS sequence"/>
</dbReference>
<feature type="domain" description="Integrase catalytic" evidence="1">
    <location>
        <begin position="92"/>
        <end position="254"/>
    </location>
</feature>
<accession>A0A0B8QK28</accession>
<dbReference type="InterPro" id="IPR012337">
    <property type="entry name" value="RNaseH-like_sf"/>
</dbReference>
<dbReference type="PROSITE" id="PS50994">
    <property type="entry name" value="INTEGRASE"/>
    <property type="match status" value="1"/>
</dbReference>
<dbReference type="InterPro" id="IPR025948">
    <property type="entry name" value="HTH-like_dom"/>
</dbReference>
<dbReference type="PANTHER" id="PTHR46889">
    <property type="entry name" value="TRANSPOSASE INSF FOR INSERTION SEQUENCE IS3B-RELATED"/>
    <property type="match status" value="1"/>
</dbReference>
<dbReference type="GO" id="GO:0003676">
    <property type="term" value="F:nucleic acid binding"/>
    <property type="evidence" value="ECO:0007669"/>
    <property type="project" value="InterPro"/>
</dbReference>
<dbReference type="PANTHER" id="PTHR46889:SF4">
    <property type="entry name" value="TRANSPOSASE INSO FOR INSERTION SEQUENCE ELEMENT IS911B-RELATED"/>
    <property type="match status" value="1"/>
</dbReference>
<gene>
    <name evidence="2" type="ORF">JCM19241_4322</name>
</gene>
<sequence>MFYYQVKVAQKPSNYADERKLITRIFYQHKGRYGYRRIYWTLRNRGIQINHKTVYKLMRELGLKSTVRPKKYRSYKGELAYAAPNKLDRNFFASKPDEKWVTDVTEFKIKGQKVYLSPIIDLFNQEVVSYQVTKHVRLPLVLDMLKGAISKLPKGVQPLLHSDQGWQYKHKLYVRTLRERGIEQSMTRKGNCLDNAVAENFFSLLKAEMYHGQHFENADDLIRSIKEYIHYYNTERIKVKLKGLTPIEYRNQALKVA</sequence>
<dbReference type="Pfam" id="PF13276">
    <property type="entry name" value="HTH_21"/>
    <property type="match status" value="1"/>
</dbReference>
<dbReference type="Pfam" id="PF13333">
    <property type="entry name" value="rve_2"/>
    <property type="match status" value="1"/>
</dbReference>